<evidence type="ECO:0000313" key="1">
    <source>
        <dbReference type="EMBL" id="AGN70796.1"/>
    </source>
</evidence>
<sequence>MKMHRLRVSFILQTMMVRGPRLPGVKLPCRIGALGMD</sequence>
<dbReference type="HOGENOM" id="CLU_3346769_0_0_9"/>
<protein>
    <submittedName>
        <fullName evidence="1">Uncharacterized protein</fullName>
    </submittedName>
</protein>
<evidence type="ECO:0000313" key="2">
    <source>
        <dbReference type="Proteomes" id="UP000007392"/>
    </source>
</evidence>
<name>R9ULX6_9BACL</name>
<reference evidence="1 2" key="1">
    <citation type="submission" date="2013-06" db="EMBL/GenBank/DDBJ databases">
        <title>Complete genome sequence of Paenibacillus mucilaginosus K02.</title>
        <authorList>
            <person name="Xiao B."/>
            <person name="Sun L."/>
            <person name="Xiao L."/>
            <person name="Lian B."/>
        </authorList>
    </citation>
    <scope>NUCLEOTIDE SEQUENCE [LARGE SCALE GENOMIC DNA]</scope>
    <source>
        <strain evidence="1 2">K02</strain>
    </source>
</reference>
<accession>R9ULX6</accession>
<gene>
    <name evidence="1" type="ORF">B2K_40200</name>
</gene>
<dbReference type="KEGG" id="pmw:B2K_40200"/>
<dbReference type="EMBL" id="CP003422">
    <property type="protein sequence ID" value="AGN70796.1"/>
    <property type="molecule type" value="Genomic_DNA"/>
</dbReference>
<dbReference type="Proteomes" id="UP000007392">
    <property type="component" value="Chromosome"/>
</dbReference>
<proteinExistence type="predicted"/>
<dbReference type="AlphaFoldDB" id="R9ULX6"/>
<organism evidence="1 2">
    <name type="scientific">Paenibacillus mucilaginosus K02</name>
    <dbReference type="NCBI Taxonomy" id="997761"/>
    <lineage>
        <taxon>Bacteria</taxon>
        <taxon>Bacillati</taxon>
        <taxon>Bacillota</taxon>
        <taxon>Bacilli</taxon>
        <taxon>Bacillales</taxon>
        <taxon>Paenibacillaceae</taxon>
        <taxon>Paenibacillus</taxon>
    </lineage>
</organism>